<name>A0A4V2WJF5_9PROT</name>
<dbReference type="SUPFAM" id="SSF56529">
    <property type="entry name" value="FAH"/>
    <property type="match status" value="1"/>
</dbReference>
<proteinExistence type="inferred from homology"/>
<dbReference type="EMBL" id="SKBM01000044">
    <property type="protein sequence ID" value="TCZ52938.1"/>
    <property type="molecule type" value="Genomic_DNA"/>
</dbReference>
<evidence type="ECO:0000256" key="1">
    <source>
        <dbReference type="ARBA" id="ARBA00010211"/>
    </source>
</evidence>
<protein>
    <submittedName>
        <fullName evidence="4">FAA hydrolase family protein</fullName>
    </submittedName>
</protein>
<dbReference type="InterPro" id="IPR036663">
    <property type="entry name" value="Fumarylacetoacetase_C_sf"/>
</dbReference>
<feature type="domain" description="Fumarylacetoacetase-like C-terminal" evidence="3">
    <location>
        <begin position="77"/>
        <end position="281"/>
    </location>
</feature>
<comment type="caution">
    <text evidence="4">The sequence shown here is derived from an EMBL/GenBank/DDBJ whole genome shotgun (WGS) entry which is preliminary data.</text>
</comment>
<reference evidence="4 5" key="1">
    <citation type="submission" date="2019-03" db="EMBL/GenBank/DDBJ databases">
        <title>Paracraurococcus aquatilis NE82 genome sequence.</title>
        <authorList>
            <person name="Zhao Y."/>
            <person name="Du Z."/>
        </authorList>
    </citation>
    <scope>NUCLEOTIDE SEQUENCE [LARGE SCALE GENOMIC DNA]</scope>
    <source>
        <strain evidence="4 5">NE82</strain>
    </source>
</reference>
<dbReference type="OrthoDB" id="9780293at2"/>
<keyword evidence="4" id="KW-0378">Hydrolase</keyword>
<dbReference type="GO" id="GO:0046872">
    <property type="term" value="F:metal ion binding"/>
    <property type="evidence" value="ECO:0007669"/>
    <property type="project" value="UniProtKB-KW"/>
</dbReference>
<dbReference type="RefSeq" id="WP_132296853.1">
    <property type="nucleotide sequence ID" value="NZ_SKBM01000044.1"/>
</dbReference>
<evidence type="ECO:0000259" key="3">
    <source>
        <dbReference type="Pfam" id="PF01557"/>
    </source>
</evidence>
<gene>
    <name evidence="4" type="ORF">EXY23_25605</name>
</gene>
<dbReference type="Proteomes" id="UP000295023">
    <property type="component" value="Unassembled WGS sequence"/>
</dbReference>
<accession>A0A4V2WJF5</accession>
<dbReference type="AlphaFoldDB" id="A0A4V2WJF5"/>
<comment type="similarity">
    <text evidence="1">Belongs to the FAH family.</text>
</comment>
<dbReference type="Pfam" id="PF01557">
    <property type="entry name" value="FAA_hydrolase"/>
    <property type="match status" value="1"/>
</dbReference>
<keyword evidence="5" id="KW-1185">Reference proteome</keyword>
<dbReference type="Gene3D" id="3.90.850.10">
    <property type="entry name" value="Fumarylacetoacetase-like, C-terminal domain"/>
    <property type="match status" value="1"/>
</dbReference>
<organism evidence="4 5">
    <name type="scientific">Roseicella aquatilis</name>
    <dbReference type="NCBI Taxonomy" id="2527868"/>
    <lineage>
        <taxon>Bacteria</taxon>
        <taxon>Pseudomonadati</taxon>
        <taxon>Pseudomonadota</taxon>
        <taxon>Alphaproteobacteria</taxon>
        <taxon>Acetobacterales</taxon>
        <taxon>Roseomonadaceae</taxon>
        <taxon>Roseicella</taxon>
    </lineage>
</organism>
<evidence type="ECO:0000256" key="2">
    <source>
        <dbReference type="ARBA" id="ARBA00022723"/>
    </source>
</evidence>
<dbReference type="FunFam" id="3.90.850.10:FF:000008">
    <property type="entry name" value="FAA hydrolase family protein"/>
    <property type="match status" value="1"/>
</dbReference>
<dbReference type="GO" id="GO:0016787">
    <property type="term" value="F:hydrolase activity"/>
    <property type="evidence" value="ECO:0007669"/>
    <property type="project" value="UniProtKB-KW"/>
</dbReference>
<keyword evidence="2" id="KW-0479">Metal-binding</keyword>
<dbReference type="PANTHER" id="PTHR42796:SF4">
    <property type="entry name" value="FUMARYLACETOACETATE HYDROLASE DOMAIN-CONTAINING PROTEIN 2A"/>
    <property type="match status" value="1"/>
</dbReference>
<evidence type="ECO:0000313" key="5">
    <source>
        <dbReference type="Proteomes" id="UP000295023"/>
    </source>
</evidence>
<dbReference type="InterPro" id="IPR051121">
    <property type="entry name" value="FAH"/>
</dbReference>
<dbReference type="GO" id="GO:0044281">
    <property type="term" value="P:small molecule metabolic process"/>
    <property type="evidence" value="ECO:0007669"/>
    <property type="project" value="UniProtKB-ARBA"/>
</dbReference>
<dbReference type="PANTHER" id="PTHR42796">
    <property type="entry name" value="FUMARYLACETOACETATE HYDROLASE DOMAIN-CONTAINING PROTEIN 2A-RELATED"/>
    <property type="match status" value="1"/>
</dbReference>
<evidence type="ECO:0000313" key="4">
    <source>
        <dbReference type="EMBL" id="TCZ52938.1"/>
    </source>
</evidence>
<sequence length="287" mass="30550">MKLVSFISADGRPGYGALRAEGILDLTHRFAERGATTLRGLLAAGLLAEARACAERMTPDLPLEGLRFAPVIPDPDKIICVGLNYRDHVAETGRTVTEKPALFARFAGSQVGHLEPMIRPRISAEFDYEGELAVVIGTGGRHIPASAALRHVAGYACYNEGSVRDWQRHTGQFLAGKTFAGTGAFGPWLVTADEIPDPSRLTLETRVNGEAVQRTTTDLMITPVPELIAYISTILPLLPGDVIVSGTPGGVGAKRNPPLWLKPGDVAEVEISGIGVLRNPVDAEDGA</sequence>
<dbReference type="InterPro" id="IPR011234">
    <property type="entry name" value="Fumarylacetoacetase-like_C"/>
</dbReference>